<evidence type="ECO:0000256" key="1">
    <source>
        <dbReference type="ARBA" id="ARBA00023157"/>
    </source>
</evidence>
<accession>A0A162U9G7</accession>
<reference evidence="3 4" key="1">
    <citation type="submission" date="2016-04" db="EMBL/GenBank/DDBJ databases">
        <title>Genome sequence of Clostridium magnum DSM 2767.</title>
        <authorList>
            <person name="Poehlein A."/>
            <person name="Uhlig R."/>
            <person name="Fischer R."/>
            <person name="Bahl H."/>
            <person name="Daniel R."/>
        </authorList>
    </citation>
    <scope>NUCLEOTIDE SEQUENCE [LARGE SCALE GENOMIC DNA]</scope>
    <source>
        <strain evidence="3 4">DSM 2767</strain>
    </source>
</reference>
<dbReference type="Pfam" id="PF00535">
    <property type="entry name" value="Glycos_transf_2"/>
    <property type="match status" value="1"/>
</dbReference>
<dbReference type="AlphaFoldDB" id="A0A162U9G7"/>
<dbReference type="InterPro" id="IPR029044">
    <property type="entry name" value="Nucleotide-diphossugar_trans"/>
</dbReference>
<dbReference type="OrthoDB" id="396512at2"/>
<comment type="caution">
    <text evidence="3">The sequence shown here is derived from an EMBL/GenBank/DDBJ whole genome shotgun (WGS) entry which is preliminary data.</text>
</comment>
<dbReference type="GO" id="GO:0004653">
    <property type="term" value="F:polypeptide N-acetylgalactosaminyltransferase activity"/>
    <property type="evidence" value="ECO:0007669"/>
    <property type="project" value="TreeGrafter"/>
</dbReference>
<dbReference type="Proteomes" id="UP000076603">
    <property type="component" value="Unassembled WGS sequence"/>
</dbReference>
<organism evidence="3 4">
    <name type="scientific">Clostridium magnum DSM 2767</name>
    <dbReference type="NCBI Taxonomy" id="1121326"/>
    <lineage>
        <taxon>Bacteria</taxon>
        <taxon>Bacillati</taxon>
        <taxon>Bacillota</taxon>
        <taxon>Clostridia</taxon>
        <taxon>Eubacteriales</taxon>
        <taxon>Clostridiaceae</taxon>
        <taxon>Clostridium</taxon>
    </lineage>
</organism>
<feature type="domain" description="Glycosyltransferase 2-like" evidence="2">
    <location>
        <begin position="31"/>
        <end position="195"/>
    </location>
</feature>
<dbReference type="SUPFAM" id="SSF53448">
    <property type="entry name" value="Nucleotide-diphospho-sugar transferases"/>
    <property type="match status" value="1"/>
</dbReference>
<dbReference type="PANTHER" id="PTHR11675:SF43">
    <property type="entry name" value="POLYPEPTIDE N-ACETYLGALACTOSAMINYLTRANSFERASE 1"/>
    <property type="match status" value="1"/>
</dbReference>
<dbReference type="GO" id="GO:0006493">
    <property type="term" value="P:protein O-linked glycosylation"/>
    <property type="evidence" value="ECO:0007669"/>
    <property type="project" value="TreeGrafter"/>
</dbReference>
<dbReference type="EMBL" id="LWAE01000001">
    <property type="protein sequence ID" value="KZL93670.1"/>
    <property type="molecule type" value="Genomic_DNA"/>
</dbReference>
<dbReference type="PATRIC" id="fig|1121326.3.peg.675"/>
<protein>
    <submittedName>
        <fullName evidence="3">Putative glycosyltransferase EpsH</fullName>
        <ecNumber evidence="3">2.4.-.-</ecNumber>
    </submittedName>
</protein>
<keyword evidence="3" id="KW-0328">Glycosyltransferase</keyword>
<keyword evidence="3" id="KW-0808">Transferase</keyword>
<keyword evidence="1" id="KW-1015">Disulfide bond</keyword>
<dbReference type="InterPro" id="IPR001173">
    <property type="entry name" value="Glyco_trans_2-like"/>
</dbReference>
<keyword evidence="4" id="KW-1185">Reference proteome</keyword>
<gene>
    <name evidence="3" type="primary">epsH_1</name>
    <name evidence="3" type="ORF">CLMAG_07210</name>
</gene>
<evidence type="ECO:0000313" key="3">
    <source>
        <dbReference type="EMBL" id="KZL93670.1"/>
    </source>
</evidence>
<evidence type="ECO:0000313" key="4">
    <source>
        <dbReference type="Proteomes" id="UP000076603"/>
    </source>
</evidence>
<dbReference type="Gene3D" id="3.90.550.10">
    <property type="entry name" value="Spore Coat Polysaccharide Biosynthesis Protein SpsA, Chain A"/>
    <property type="match status" value="1"/>
</dbReference>
<evidence type="ECO:0000259" key="2">
    <source>
        <dbReference type="Pfam" id="PF00535"/>
    </source>
</evidence>
<dbReference type="EC" id="2.4.-.-" evidence="3"/>
<sequence>MLSRFFSSNKKSKNNSSNNDLNTIDQSLDISIIISCRNEINTLKKTIDSILNSKNVLSFEIIIVDDGSTDNSCSFVYTNDNYKNIKLIFSKNIGVAAARNLGTKSSKGKYLFFCDAHISVPDYWLDSMVRTLKESNGDAVIPAIKNMETEDRGYGGTWNTNLEFIWLGKPDSSYAEIPLAPGCILGIKKDIFETIGGFDNHLKLYGVEDQEFSLKLWLFGYKILIDTSIEVNHLFKIYDSYKITYSDLIYNYLCLAYLHFDYNNLVKILELFKSKPNFNIAFTNLMLNEDLLKQRKKYFIKRKFDENYFFKKFNIHF</sequence>
<proteinExistence type="predicted"/>
<dbReference type="RefSeq" id="WP_082831779.1">
    <property type="nucleotide sequence ID" value="NZ_FQXL01000040.1"/>
</dbReference>
<name>A0A162U9G7_9CLOT</name>
<dbReference type="PANTHER" id="PTHR11675">
    <property type="entry name" value="N-ACETYLGALACTOSAMINYLTRANSFERASE"/>
    <property type="match status" value="1"/>
</dbReference>
<dbReference type="STRING" id="1121326.CLMAG_07210"/>